<dbReference type="PANTHER" id="PTHR20958:SF6">
    <property type="entry name" value="GLYCINE N-ACYLTRANSFERASE-LIKE PROTEIN"/>
    <property type="match status" value="1"/>
</dbReference>
<feature type="domain" description="N-acetyltransferase" evidence="1">
    <location>
        <begin position="17"/>
        <end position="82"/>
    </location>
</feature>
<dbReference type="Pfam" id="PF00583">
    <property type="entry name" value="Acetyltransf_1"/>
    <property type="match status" value="1"/>
</dbReference>
<dbReference type="InterPro" id="IPR016181">
    <property type="entry name" value="Acyl_CoA_acyltransferase"/>
</dbReference>
<gene>
    <name evidence="2" type="ORF">B0T21DRAFT_277092</name>
</gene>
<feature type="non-terminal residue" evidence="2">
    <location>
        <position position="1"/>
    </location>
</feature>
<evidence type="ECO:0000313" key="2">
    <source>
        <dbReference type="EMBL" id="KAK0748168.1"/>
    </source>
</evidence>
<dbReference type="PANTHER" id="PTHR20958">
    <property type="entry name" value="GLYCINE N-ACYLTRANSFERASE-LIKE PROTEIN"/>
    <property type="match status" value="1"/>
</dbReference>
<dbReference type="Proteomes" id="UP001172159">
    <property type="component" value="Unassembled WGS sequence"/>
</dbReference>
<evidence type="ECO:0000313" key="3">
    <source>
        <dbReference type="Proteomes" id="UP001172159"/>
    </source>
</evidence>
<dbReference type="SUPFAM" id="SSF55729">
    <property type="entry name" value="Acyl-CoA N-acyltransferases (Nat)"/>
    <property type="match status" value="1"/>
</dbReference>
<accession>A0AA40K6U2</accession>
<proteinExistence type="predicted"/>
<sequence length="109" mass="11834">RATLLMVPSLAVRLGATGEAVGWAFLGLDGTVMSLHVEEPYRRLGLGKAIVSKLMREHLKDYGLDGLGAADVWVENKKSQGLCYAIGGKPNWIVSWGILDLESVQNIKL</sequence>
<dbReference type="GO" id="GO:0016747">
    <property type="term" value="F:acyltransferase activity, transferring groups other than amino-acyl groups"/>
    <property type="evidence" value="ECO:0007669"/>
    <property type="project" value="InterPro"/>
</dbReference>
<dbReference type="AlphaFoldDB" id="A0AA40K6U2"/>
<organism evidence="2 3">
    <name type="scientific">Apiosordaria backusii</name>
    <dbReference type="NCBI Taxonomy" id="314023"/>
    <lineage>
        <taxon>Eukaryota</taxon>
        <taxon>Fungi</taxon>
        <taxon>Dikarya</taxon>
        <taxon>Ascomycota</taxon>
        <taxon>Pezizomycotina</taxon>
        <taxon>Sordariomycetes</taxon>
        <taxon>Sordariomycetidae</taxon>
        <taxon>Sordariales</taxon>
        <taxon>Lasiosphaeriaceae</taxon>
        <taxon>Apiosordaria</taxon>
    </lineage>
</organism>
<dbReference type="Gene3D" id="3.40.630.30">
    <property type="match status" value="1"/>
</dbReference>
<comment type="caution">
    <text evidence="2">The sequence shown here is derived from an EMBL/GenBank/DDBJ whole genome shotgun (WGS) entry which is preliminary data.</text>
</comment>
<name>A0AA40K6U2_9PEZI</name>
<protein>
    <recommendedName>
        <fullName evidence="1">N-acetyltransferase domain-containing protein</fullName>
    </recommendedName>
</protein>
<dbReference type="EMBL" id="JAUKTV010000001">
    <property type="protein sequence ID" value="KAK0748168.1"/>
    <property type="molecule type" value="Genomic_DNA"/>
</dbReference>
<dbReference type="InterPro" id="IPR000182">
    <property type="entry name" value="GNAT_dom"/>
</dbReference>
<reference evidence="2" key="1">
    <citation type="submission" date="2023-06" db="EMBL/GenBank/DDBJ databases">
        <title>Genome-scale phylogeny and comparative genomics of the fungal order Sordariales.</title>
        <authorList>
            <consortium name="Lawrence Berkeley National Laboratory"/>
            <person name="Hensen N."/>
            <person name="Bonometti L."/>
            <person name="Westerberg I."/>
            <person name="Brannstrom I.O."/>
            <person name="Guillou S."/>
            <person name="Cros-Aarteil S."/>
            <person name="Calhoun S."/>
            <person name="Haridas S."/>
            <person name="Kuo A."/>
            <person name="Mondo S."/>
            <person name="Pangilinan J."/>
            <person name="Riley R."/>
            <person name="Labutti K."/>
            <person name="Andreopoulos B."/>
            <person name="Lipzen A."/>
            <person name="Chen C."/>
            <person name="Yanf M."/>
            <person name="Daum C."/>
            <person name="Ng V."/>
            <person name="Clum A."/>
            <person name="Steindorff A."/>
            <person name="Ohm R."/>
            <person name="Martin F."/>
            <person name="Silar P."/>
            <person name="Natvig D."/>
            <person name="Lalanne C."/>
            <person name="Gautier V."/>
            <person name="Ament-Velasquez S.L."/>
            <person name="Kruys A."/>
            <person name="Hutchinson M.I."/>
            <person name="Powell A.J."/>
            <person name="Barry K."/>
            <person name="Miller A.N."/>
            <person name="Grigoriev I.V."/>
            <person name="Debuchy R."/>
            <person name="Gladieux P."/>
            <person name="Thoren M.H."/>
            <person name="Johannesson H."/>
        </authorList>
    </citation>
    <scope>NUCLEOTIDE SEQUENCE</scope>
    <source>
        <strain evidence="2">CBS 540.89</strain>
    </source>
</reference>
<keyword evidence="3" id="KW-1185">Reference proteome</keyword>
<evidence type="ECO:0000259" key="1">
    <source>
        <dbReference type="Pfam" id="PF00583"/>
    </source>
</evidence>
<dbReference type="InterPro" id="IPR053225">
    <property type="entry name" value="Acyl-CoA_N-acyltransferase"/>
</dbReference>